<reference evidence="1" key="1">
    <citation type="journal article" date="2020" name="Stud. Mycol.">
        <title>101 Dothideomycetes genomes: a test case for predicting lifestyles and emergence of pathogens.</title>
        <authorList>
            <person name="Haridas S."/>
            <person name="Albert R."/>
            <person name="Binder M."/>
            <person name="Bloem J."/>
            <person name="Labutti K."/>
            <person name="Salamov A."/>
            <person name="Andreopoulos B."/>
            <person name="Baker S."/>
            <person name="Barry K."/>
            <person name="Bills G."/>
            <person name="Bluhm B."/>
            <person name="Cannon C."/>
            <person name="Castanera R."/>
            <person name="Culley D."/>
            <person name="Daum C."/>
            <person name="Ezra D."/>
            <person name="Gonzalez J."/>
            <person name="Henrissat B."/>
            <person name="Kuo A."/>
            <person name="Liang C."/>
            <person name="Lipzen A."/>
            <person name="Lutzoni F."/>
            <person name="Magnuson J."/>
            <person name="Mondo S."/>
            <person name="Nolan M."/>
            <person name="Ohm R."/>
            <person name="Pangilinan J."/>
            <person name="Park H.-J."/>
            <person name="Ramirez L."/>
            <person name="Alfaro M."/>
            <person name="Sun H."/>
            <person name="Tritt A."/>
            <person name="Yoshinaga Y."/>
            <person name="Zwiers L.-H."/>
            <person name="Turgeon B."/>
            <person name="Goodwin S."/>
            <person name="Spatafora J."/>
            <person name="Crous P."/>
            <person name="Grigoriev I."/>
        </authorList>
    </citation>
    <scope>NUCLEOTIDE SEQUENCE</scope>
    <source>
        <strain evidence="1">CBS 161.51</strain>
    </source>
</reference>
<accession>A0A6A5T2G2</accession>
<name>A0A6A5T2G2_9PLEO</name>
<proteinExistence type="predicted"/>
<dbReference type="AlphaFoldDB" id="A0A6A5T2G2"/>
<sequence>MQPLSPHEAILQPFRSDYLPAPVHNAPLFLPADAQRLWYLGFVENWTDFQSRAIALWTTNEDVRGAFDKIKGYDVSRPQDTDATVTKDSQGPAKLEHHFRREVLEVVECVYNELLRTATVQKASVFPQSTIKFPKGVSLANADSLSNECDPKFVVRAIQAGGDEETRVLGHAEFLGGRPGALTWAVEEISRDTWGSLRCVLGDIAQWMLIERISYAFLTSSDEIMFLRFNIDTRTEYVNIAPKGEAPMFDHVDAVIEPRLYYSDPIKHSDALDEANGKIPVKLGVLYLLHTAMGLFWQLPEEMGNSLNYAKKTNAGEN</sequence>
<gene>
    <name evidence="1" type="ORF">EJ02DRAFT_450129</name>
</gene>
<dbReference type="Proteomes" id="UP000800038">
    <property type="component" value="Unassembled WGS sequence"/>
</dbReference>
<keyword evidence="2" id="KW-1185">Reference proteome</keyword>
<evidence type="ECO:0000313" key="1">
    <source>
        <dbReference type="EMBL" id="KAF1946773.1"/>
    </source>
</evidence>
<dbReference type="OrthoDB" id="3792603at2759"/>
<evidence type="ECO:0000313" key="2">
    <source>
        <dbReference type="Proteomes" id="UP000800038"/>
    </source>
</evidence>
<organism evidence="1 2">
    <name type="scientific">Clathrospora elynae</name>
    <dbReference type="NCBI Taxonomy" id="706981"/>
    <lineage>
        <taxon>Eukaryota</taxon>
        <taxon>Fungi</taxon>
        <taxon>Dikarya</taxon>
        <taxon>Ascomycota</taxon>
        <taxon>Pezizomycotina</taxon>
        <taxon>Dothideomycetes</taxon>
        <taxon>Pleosporomycetidae</taxon>
        <taxon>Pleosporales</taxon>
        <taxon>Diademaceae</taxon>
        <taxon>Clathrospora</taxon>
    </lineage>
</organism>
<protein>
    <submittedName>
        <fullName evidence="1">Uncharacterized protein</fullName>
    </submittedName>
</protein>
<dbReference type="EMBL" id="ML976001">
    <property type="protein sequence ID" value="KAF1946773.1"/>
    <property type="molecule type" value="Genomic_DNA"/>
</dbReference>